<dbReference type="SUPFAM" id="SSF51230">
    <property type="entry name" value="Single hybrid motif"/>
    <property type="match status" value="1"/>
</dbReference>
<comment type="subcellular location">
    <subcellularLocation>
        <location evidence="1">Membrane</location>
        <topology evidence="1">Single-pass membrane protein</topology>
    </subcellularLocation>
</comment>
<dbReference type="PANTHER" id="PTHR30386:SF26">
    <property type="entry name" value="TRANSPORT PROTEIN COMB"/>
    <property type="match status" value="1"/>
</dbReference>
<dbReference type="InterPro" id="IPR011053">
    <property type="entry name" value="Single_hybrid_motif"/>
</dbReference>
<dbReference type="Pfam" id="PF25997">
    <property type="entry name" value="BSH_YhbJ"/>
    <property type="match status" value="1"/>
</dbReference>
<evidence type="ECO:0000256" key="1">
    <source>
        <dbReference type="ARBA" id="ARBA00004167"/>
    </source>
</evidence>
<dbReference type="GO" id="GO:0016020">
    <property type="term" value="C:membrane"/>
    <property type="evidence" value="ECO:0007669"/>
    <property type="project" value="UniProtKB-SubCell"/>
</dbReference>
<reference evidence="7 8" key="1">
    <citation type="submission" date="2015-12" db="EMBL/GenBank/DDBJ databases">
        <title>Genome sequence of Aneurinibacillus soli.</title>
        <authorList>
            <person name="Lee J.S."/>
            <person name="Lee K.C."/>
            <person name="Kim K.K."/>
            <person name="Lee B.W."/>
        </authorList>
    </citation>
    <scope>NUCLEOTIDE SEQUENCE [LARGE SCALE GENOMIC DNA]</scope>
    <source>
        <strain evidence="7 8">CB4</strain>
    </source>
</reference>
<gene>
    <name evidence="7" type="primary">emrK_1</name>
    <name evidence="7" type="ORF">CB4_02634</name>
</gene>
<dbReference type="Gene3D" id="2.40.30.170">
    <property type="match status" value="1"/>
</dbReference>
<evidence type="ECO:0000256" key="3">
    <source>
        <dbReference type="ARBA" id="ARBA00022692"/>
    </source>
</evidence>
<dbReference type="PANTHER" id="PTHR30386">
    <property type="entry name" value="MEMBRANE FUSION SUBUNIT OF EMRAB-TOLC MULTIDRUG EFFLUX PUMP"/>
    <property type="match status" value="1"/>
</dbReference>
<dbReference type="InterPro" id="IPR050739">
    <property type="entry name" value="MFP"/>
</dbReference>
<keyword evidence="5" id="KW-0472">Membrane</keyword>
<protein>
    <submittedName>
        <fullName evidence="7">Putative multidrug resistance protein EmrK</fullName>
    </submittedName>
</protein>
<dbReference type="Gene3D" id="2.40.50.100">
    <property type="match status" value="1"/>
</dbReference>
<accession>A0A0U5BC16</accession>
<proteinExistence type="inferred from homology"/>
<evidence type="ECO:0000259" key="6">
    <source>
        <dbReference type="Pfam" id="PF25997"/>
    </source>
</evidence>
<evidence type="ECO:0000256" key="4">
    <source>
        <dbReference type="ARBA" id="ARBA00022989"/>
    </source>
</evidence>
<dbReference type="OrthoDB" id="9811754at2"/>
<organism evidence="7 8">
    <name type="scientific">Aneurinibacillus soli</name>
    <dbReference type="NCBI Taxonomy" id="1500254"/>
    <lineage>
        <taxon>Bacteria</taxon>
        <taxon>Bacillati</taxon>
        <taxon>Bacillota</taxon>
        <taxon>Bacilli</taxon>
        <taxon>Bacillales</taxon>
        <taxon>Paenibacillaceae</taxon>
        <taxon>Aneurinibacillus group</taxon>
        <taxon>Aneurinibacillus</taxon>
    </lineage>
</organism>
<dbReference type="KEGG" id="asoc:CB4_02634"/>
<dbReference type="InterPro" id="IPR058635">
    <property type="entry name" value="BSH_YhbJ"/>
</dbReference>
<dbReference type="AlphaFoldDB" id="A0A0U5BC16"/>
<evidence type="ECO:0000313" key="7">
    <source>
        <dbReference type="EMBL" id="BAU28460.1"/>
    </source>
</evidence>
<evidence type="ECO:0000256" key="5">
    <source>
        <dbReference type="ARBA" id="ARBA00023136"/>
    </source>
</evidence>
<evidence type="ECO:0000256" key="2">
    <source>
        <dbReference type="ARBA" id="ARBA00009477"/>
    </source>
</evidence>
<sequence length="211" mass="21954">MKRMVSSIAAMLVVLLLVGGIFYMINNRSNYLATDNARITADLQPVGAAAAGKLQAWNVNVGDAVTQGDALGTETTGTATTHVSITAPLTGTVIQTNATAGQIIAPGQPLAMIADLSKMHVSAYIDEDAISDVRIGQQVDVYVDADPTLTLNGHVSSIGQTAGAFLNPSVVSSGTNRDSKQTQRVPVTITVDNLQTNGIVPGMNASIRIHK</sequence>
<name>A0A0U5BC16_9BACL</name>
<dbReference type="EMBL" id="AP017312">
    <property type="protein sequence ID" value="BAU28460.1"/>
    <property type="molecule type" value="Genomic_DNA"/>
</dbReference>
<comment type="similarity">
    <text evidence="2">Belongs to the membrane fusion protein (MFP) (TC 8.A.1) family.</text>
</comment>
<keyword evidence="3" id="KW-0812">Transmembrane</keyword>
<keyword evidence="8" id="KW-1185">Reference proteome</keyword>
<evidence type="ECO:0000313" key="8">
    <source>
        <dbReference type="Proteomes" id="UP000217696"/>
    </source>
</evidence>
<keyword evidence="4" id="KW-1133">Transmembrane helix</keyword>
<dbReference type="Proteomes" id="UP000217696">
    <property type="component" value="Chromosome"/>
</dbReference>
<feature type="domain" description="YhbJ barrel-sandwich hybrid" evidence="6">
    <location>
        <begin position="42"/>
        <end position="115"/>
    </location>
</feature>
<dbReference type="RefSeq" id="WP_096466212.1">
    <property type="nucleotide sequence ID" value="NZ_AP017312.1"/>
</dbReference>